<feature type="transmembrane region" description="Helical" evidence="2">
    <location>
        <begin position="26"/>
        <end position="44"/>
    </location>
</feature>
<sequence>MTALHAAEQPARYGHHGKPRFRTAQYYFDIACWAVAIVAAYLVYYDFSLTPSTAVLVIVLVLVAAFAQFTFGWAAFLYRFRYSTGSFDEIRALLKTGFATGLTMVIANLIAGYTINHPVMMSVLIIPTAVLMMFGARFVQRLRRLARAVPDRRAARTLVIGAGEVGTNLIRQMVTTPGAKYWPVGLIDDAPEKAHVQLYHVRVLGQVEQLSELILQTGSRVVVVAVAEPAPRMLRQVQEIAAEHDVQVKVIPPLHDLLERGVRPTDLRDISIDDLLGREPVDTNVEDIAVYLTGARVLVTGAGGSIGSVLCEQISRFNPAELIMLDRCETGLQTAQLIVNGNGLLNTKETVLADIRDADALRRIFEEHRPQVVFHAAALKHLPMLERHPDEGWKTNVVGTQNVLEAAAAVGVERFVNISTDKAANPTSVLGHTKRAAEQLTSWMGQQTQQRYLSVRFGNVIGSRGSMLPTFTRLIEQGGPLTVTHPDVTRYFMTIPEACQLVLQAGGIGSTGEVMILNMGEPVKILNIAKRMIAMSGKDVEIVFTGLREGEKLHEELTAEHEDARPSAHPLINRTVVEPLSISELTYRPTSMRVQN</sequence>
<dbReference type="PANTHER" id="PTHR43318:SF1">
    <property type="entry name" value="POLYSACCHARIDE BIOSYNTHESIS PROTEIN EPSC-RELATED"/>
    <property type="match status" value="1"/>
</dbReference>
<dbReference type="SUPFAM" id="SSF51735">
    <property type="entry name" value="NAD(P)-binding Rossmann-fold domains"/>
    <property type="match status" value="2"/>
</dbReference>
<dbReference type="Proteomes" id="UP000703315">
    <property type="component" value="Unassembled WGS sequence"/>
</dbReference>
<accession>A0A921KAB2</accession>
<comment type="similarity">
    <text evidence="1">Belongs to the polysaccharide synthase family.</text>
</comment>
<evidence type="ECO:0000256" key="2">
    <source>
        <dbReference type="SAM" id="Phobius"/>
    </source>
</evidence>
<dbReference type="Pfam" id="PF02719">
    <property type="entry name" value="Polysacc_synt_2"/>
    <property type="match status" value="1"/>
</dbReference>
<gene>
    <name evidence="4" type="ORF">K8V32_14540</name>
</gene>
<dbReference type="RefSeq" id="WP_303909113.1">
    <property type="nucleotide sequence ID" value="NZ_DYXC01000169.1"/>
</dbReference>
<dbReference type="PANTHER" id="PTHR43318">
    <property type="entry name" value="UDP-N-ACETYLGLUCOSAMINE 4,6-DEHYDRATASE"/>
    <property type="match status" value="1"/>
</dbReference>
<dbReference type="Gene3D" id="3.40.50.720">
    <property type="entry name" value="NAD(P)-binding Rossmann-like Domain"/>
    <property type="match status" value="2"/>
</dbReference>
<keyword evidence="2" id="KW-0472">Membrane</keyword>
<dbReference type="InterPro" id="IPR003869">
    <property type="entry name" value="Polysac_CapD-like"/>
</dbReference>
<evidence type="ECO:0000313" key="5">
    <source>
        <dbReference type="Proteomes" id="UP000703315"/>
    </source>
</evidence>
<dbReference type="Pfam" id="PF13727">
    <property type="entry name" value="CoA_binding_3"/>
    <property type="match status" value="1"/>
</dbReference>
<comment type="caution">
    <text evidence="4">The sequence shown here is derived from an EMBL/GenBank/DDBJ whole genome shotgun (WGS) entry which is preliminary data.</text>
</comment>
<feature type="domain" description="Polysaccharide biosynthesis protein CapD-like" evidence="3">
    <location>
        <begin position="297"/>
        <end position="572"/>
    </location>
</feature>
<name>A0A921KAB2_9MICC</name>
<reference evidence="4" key="2">
    <citation type="submission" date="2021-09" db="EMBL/GenBank/DDBJ databases">
        <authorList>
            <person name="Gilroy R."/>
        </authorList>
    </citation>
    <scope>NUCLEOTIDE SEQUENCE</scope>
    <source>
        <strain evidence="4">ChiHjej13B12-14962</strain>
    </source>
</reference>
<organism evidence="4 5">
    <name type="scientific">Enteractinococcus helveticum</name>
    <dbReference type="NCBI Taxonomy" id="1837282"/>
    <lineage>
        <taxon>Bacteria</taxon>
        <taxon>Bacillati</taxon>
        <taxon>Actinomycetota</taxon>
        <taxon>Actinomycetes</taxon>
        <taxon>Micrococcales</taxon>
        <taxon>Micrococcaceae</taxon>
    </lineage>
</organism>
<dbReference type="CDD" id="cd05237">
    <property type="entry name" value="UDP_invert_4-6DH_SDR_e"/>
    <property type="match status" value="1"/>
</dbReference>
<proteinExistence type="inferred from homology"/>
<feature type="transmembrane region" description="Helical" evidence="2">
    <location>
        <begin position="119"/>
        <end position="139"/>
    </location>
</feature>
<dbReference type="EMBL" id="DYXC01000169">
    <property type="protein sequence ID" value="HJF15984.1"/>
    <property type="molecule type" value="Genomic_DNA"/>
</dbReference>
<evidence type="ECO:0000313" key="4">
    <source>
        <dbReference type="EMBL" id="HJF15984.1"/>
    </source>
</evidence>
<dbReference type="InterPro" id="IPR051203">
    <property type="entry name" value="Polysaccharide_Synthase-Rel"/>
</dbReference>
<dbReference type="InterPro" id="IPR036291">
    <property type="entry name" value="NAD(P)-bd_dom_sf"/>
</dbReference>
<keyword evidence="2" id="KW-1133">Transmembrane helix</keyword>
<reference evidence="4" key="1">
    <citation type="journal article" date="2021" name="PeerJ">
        <title>Extensive microbial diversity within the chicken gut microbiome revealed by metagenomics and culture.</title>
        <authorList>
            <person name="Gilroy R."/>
            <person name="Ravi A."/>
            <person name="Getino M."/>
            <person name="Pursley I."/>
            <person name="Horton D.L."/>
            <person name="Alikhan N.F."/>
            <person name="Baker D."/>
            <person name="Gharbi K."/>
            <person name="Hall N."/>
            <person name="Watson M."/>
            <person name="Adriaenssens E.M."/>
            <person name="Foster-Nyarko E."/>
            <person name="Jarju S."/>
            <person name="Secka A."/>
            <person name="Antonio M."/>
            <person name="Oren A."/>
            <person name="Chaudhuri R.R."/>
            <person name="La Ragione R."/>
            <person name="Hildebrand F."/>
            <person name="Pallen M.J."/>
        </authorList>
    </citation>
    <scope>NUCLEOTIDE SEQUENCE</scope>
    <source>
        <strain evidence="4">ChiHjej13B12-14962</strain>
    </source>
</reference>
<feature type="transmembrane region" description="Helical" evidence="2">
    <location>
        <begin position="56"/>
        <end position="80"/>
    </location>
</feature>
<keyword evidence="2" id="KW-0812">Transmembrane</keyword>
<feature type="transmembrane region" description="Helical" evidence="2">
    <location>
        <begin position="92"/>
        <end position="113"/>
    </location>
</feature>
<evidence type="ECO:0000256" key="1">
    <source>
        <dbReference type="ARBA" id="ARBA00007430"/>
    </source>
</evidence>
<protein>
    <submittedName>
        <fullName evidence="4">Polysaccharide biosynthesis protein</fullName>
    </submittedName>
</protein>
<evidence type="ECO:0000259" key="3">
    <source>
        <dbReference type="Pfam" id="PF02719"/>
    </source>
</evidence>
<dbReference type="AlphaFoldDB" id="A0A921KAB2"/>